<dbReference type="GO" id="GO:0030674">
    <property type="term" value="F:protein-macromolecule adaptor activity"/>
    <property type="evidence" value="ECO:0007669"/>
    <property type="project" value="TreeGrafter"/>
</dbReference>
<gene>
    <name evidence="3" type="ORF">DACRYDRAFT_20783</name>
</gene>
<dbReference type="STRING" id="1858805.M5GD03"/>
<feature type="region of interest" description="Disordered" evidence="1">
    <location>
        <begin position="314"/>
        <end position="336"/>
    </location>
</feature>
<protein>
    <recommendedName>
        <fullName evidence="2">Arrestin C-terminal-like domain-containing protein</fullName>
    </recommendedName>
</protein>
<evidence type="ECO:0000256" key="1">
    <source>
        <dbReference type="SAM" id="MobiDB-lite"/>
    </source>
</evidence>
<accession>M5GD03</accession>
<sequence length="761" mass="81090">MIPMHSSIEISMPPTLFIRGAGGDFEPCLLMGEVILNLAEATNIREITAHLSGKAKIHYNDNASTSSRSHSDSVSILEHEWSFLPGDRRHMHTIKAGRHIFPFQMEFEGNAPASLRTMGGNASISYKIRANAIRGAFATNFTDVKSFNVVRTFTNEALEYTQTLELENTWPGKVMYSIMIPHRAHAAGTEVPVSVKFTPLTKGVQVKTITTEIKEYATLTTKSGPVSSTRTVTTAKHEFQGGHAVDITPRSILPRTATAPIPLQAAAGPRTSRSTASLPGLAQQALDAAEAAAFPPPFPGLSIHPALPVTETPPNGMVLTASPSLENTPNGINGANGVNGYSGVNGTYGHQEENMDLGAGDGEIDTTFKVLIPAWVTPTHSIKPVQISHKIKWCCMLSNLDGHTSELRCALPIHVLSSLCAEEAWNATSNTRNLLFGNAEQEEPVIELPSYPEHIRDRIANAALESTIVAPISASAYTSPATSPRLGPMPLPDVGHEPGVRFTESHTPSRSSIAEESYFPTGTSFADSELLSSLGTAFSGSSASSSHTGSHVHTPVDSRNSSRPNSRPSSRVGSRASSPEPHDRGPGPSDSTTTLGSDSTTRGGGGLFHLPISIKPLTSFNPKGKSRATTPPDGSAPGPSPTTTRRRNAGRASTSRAPSPPPHHHLDPLSQVPHYDIASRGFLGGGIVPLTAQIGLPSYDEAERLERSRSENSLTDLVRRVEHASLTNRLNAIANGDSGADRHRHHSNTLGALQMNAPRAL</sequence>
<organism evidence="3 4">
    <name type="scientific">Dacryopinax primogenitus (strain DJM 731)</name>
    <name type="common">Brown rot fungus</name>
    <dbReference type="NCBI Taxonomy" id="1858805"/>
    <lineage>
        <taxon>Eukaryota</taxon>
        <taxon>Fungi</taxon>
        <taxon>Dikarya</taxon>
        <taxon>Basidiomycota</taxon>
        <taxon>Agaricomycotina</taxon>
        <taxon>Dacrymycetes</taxon>
        <taxon>Dacrymycetales</taxon>
        <taxon>Dacrymycetaceae</taxon>
        <taxon>Dacryopinax</taxon>
    </lineage>
</organism>
<dbReference type="InterPro" id="IPR014756">
    <property type="entry name" value="Ig_E-set"/>
</dbReference>
<dbReference type="InterPro" id="IPR050357">
    <property type="entry name" value="Arrestin_domain-protein"/>
</dbReference>
<evidence type="ECO:0000259" key="2">
    <source>
        <dbReference type="SMART" id="SM01017"/>
    </source>
</evidence>
<feature type="compositionally biased region" description="Low complexity" evidence="1">
    <location>
        <begin position="537"/>
        <end position="571"/>
    </location>
</feature>
<dbReference type="Pfam" id="PF00339">
    <property type="entry name" value="Arrestin_N"/>
    <property type="match status" value="1"/>
</dbReference>
<dbReference type="GO" id="GO:0005886">
    <property type="term" value="C:plasma membrane"/>
    <property type="evidence" value="ECO:0007669"/>
    <property type="project" value="TreeGrafter"/>
</dbReference>
<feature type="region of interest" description="Disordered" evidence="1">
    <location>
        <begin position="537"/>
        <end position="670"/>
    </location>
</feature>
<dbReference type="EMBL" id="JH795858">
    <property type="protein sequence ID" value="EJU04157.1"/>
    <property type="molecule type" value="Genomic_DNA"/>
</dbReference>
<dbReference type="Gene3D" id="2.60.40.640">
    <property type="match status" value="1"/>
</dbReference>
<dbReference type="GO" id="GO:0005829">
    <property type="term" value="C:cytosol"/>
    <property type="evidence" value="ECO:0007669"/>
    <property type="project" value="TreeGrafter"/>
</dbReference>
<feature type="domain" description="Arrestin C-terminal-like" evidence="2">
    <location>
        <begin position="170"/>
        <end position="420"/>
    </location>
</feature>
<evidence type="ECO:0000313" key="4">
    <source>
        <dbReference type="Proteomes" id="UP000030653"/>
    </source>
</evidence>
<feature type="compositionally biased region" description="Low complexity" evidence="1">
    <location>
        <begin position="586"/>
        <end position="601"/>
    </location>
</feature>
<keyword evidence="4" id="KW-1185">Reference proteome</keyword>
<dbReference type="HOGENOM" id="CLU_012356_0_0_1"/>
<reference evidence="3 4" key="1">
    <citation type="journal article" date="2012" name="Science">
        <title>The Paleozoic origin of enzymatic lignin decomposition reconstructed from 31 fungal genomes.</title>
        <authorList>
            <person name="Floudas D."/>
            <person name="Binder M."/>
            <person name="Riley R."/>
            <person name="Barry K."/>
            <person name="Blanchette R.A."/>
            <person name="Henrissat B."/>
            <person name="Martinez A.T."/>
            <person name="Otillar R."/>
            <person name="Spatafora J.W."/>
            <person name="Yadav J.S."/>
            <person name="Aerts A."/>
            <person name="Benoit I."/>
            <person name="Boyd A."/>
            <person name="Carlson A."/>
            <person name="Copeland A."/>
            <person name="Coutinho P.M."/>
            <person name="de Vries R.P."/>
            <person name="Ferreira P."/>
            <person name="Findley K."/>
            <person name="Foster B."/>
            <person name="Gaskell J."/>
            <person name="Glotzer D."/>
            <person name="Gorecki P."/>
            <person name="Heitman J."/>
            <person name="Hesse C."/>
            <person name="Hori C."/>
            <person name="Igarashi K."/>
            <person name="Jurgens J.A."/>
            <person name="Kallen N."/>
            <person name="Kersten P."/>
            <person name="Kohler A."/>
            <person name="Kuees U."/>
            <person name="Kumar T.K.A."/>
            <person name="Kuo A."/>
            <person name="LaButti K."/>
            <person name="Larrondo L.F."/>
            <person name="Lindquist E."/>
            <person name="Ling A."/>
            <person name="Lombard V."/>
            <person name="Lucas S."/>
            <person name="Lundell T."/>
            <person name="Martin R."/>
            <person name="McLaughlin D.J."/>
            <person name="Morgenstern I."/>
            <person name="Morin E."/>
            <person name="Murat C."/>
            <person name="Nagy L.G."/>
            <person name="Nolan M."/>
            <person name="Ohm R.A."/>
            <person name="Patyshakuliyeva A."/>
            <person name="Rokas A."/>
            <person name="Ruiz-Duenas F.J."/>
            <person name="Sabat G."/>
            <person name="Salamov A."/>
            <person name="Samejima M."/>
            <person name="Schmutz J."/>
            <person name="Slot J.C."/>
            <person name="St John F."/>
            <person name="Stenlid J."/>
            <person name="Sun H."/>
            <person name="Sun S."/>
            <person name="Syed K."/>
            <person name="Tsang A."/>
            <person name="Wiebenga A."/>
            <person name="Young D."/>
            <person name="Pisabarro A."/>
            <person name="Eastwood D.C."/>
            <person name="Martin F."/>
            <person name="Cullen D."/>
            <person name="Grigoriev I.V."/>
            <person name="Hibbett D.S."/>
        </authorList>
    </citation>
    <scope>NUCLEOTIDE SEQUENCE [LARGE SCALE GENOMIC DNA]</scope>
    <source>
        <strain evidence="3 4">DJM-731 SS1</strain>
    </source>
</reference>
<feature type="compositionally biased region" description="Polar residues" evidence="1">
    <location>
        <begin position="321"/>
        <end position="333"/>
    </location>
</feature>
<dbReference type="GeneID" id="63687143"/>
<dbReference type="GO" id="GO:0031625">
    <property type="term" value="F:ubiquitin protein ligase binding"/>
    <property type="evidence" value="ECO:0007669"/>
    <property type="project" value="TreeGrafter"/>
</dbReference>
<dbReference type="SMART" id="SM01017">
    <property type="entry name" value="Arrestin_C"/>
    <property type="match status" value="1"/>
</dbReference>
<dbReference type="OMA" id="HYAFTEV"/>
<dbReference type="PANTHER" id="PTHR11188:SF17">
    <property type="entry name" value="FI21816P1"/>
    <property type="match status" value="1"/>
</dbReference>
<feature type="compositionally biased region" description="Polar residues" evidence="1">
    <location>
        <begin position="505"/>
        <end position="516"/>
    </location>
</feature>
<dbReference type="Proteomes" id="UP000030653">
    <property type="component" value="Unassembled WGS sequence"/>
</dbReference>
<dbReference type="AlphaFoldDB" id="M5GD03"/>
<feature type="region of interest" description="Disordered" evidence="1">
    <location>
        <begin position="479"/>
        <end position="516"/>
    </location>
</feature>
<dbReference type="InterPro" id="IPR014752">
    <property type="entry name" value="Arrestin-like_C"/>
</dbReference>
<proteinExistence type="predicted"/>
<dbReference type="RefSeq" id="XP_040631051.1">
    <property type="nucleotide sequence ID" value="XM_040772081.1"/>
</dbReference>
<evidence type="ECO:0000313" key="3">
    <source>
        <dbReference type="EMBL" id="EJU04157.1"/>
    </source>
</evidence>
<dbReference type="InterPro" id="IPR011022">
    <property type="entry name" value="Arrestin_C-like"/>
</dbReference>
<dbReference type="Pfam" id="PF02752">
    <property type="entry name" value="Arrestin_C"/>
    <property type="match status" value="1"/>
</dbReference>
<dbReference type="OrthoDB" id="2333384at2759"/>
<name>M5GD03_DACPD</name>
<dbReference type="PANTHER" id="PTHR11188">
    <property type="entry name" value="ARRESTIN DOMAIN CONTAINING PROTEIN"/>
    <property type="match status" value="1"/>
</dbReference>
<dbReference type="InterPro" id="IPR011021">
    <property type="entry name" value="Arrestin-like_N"/>
</dbReference>
<dbReference type="GO" id="GO:0070086">
    <property type="term" value="P:ubiquitin-dependent endocytosis"/>
    <property type="evidence" value="ECO:0007669"/>
    <property type="project" value="TreeGrafter"/>
</dbReference>
<dbReference type="SUPFAM" id="SSF81296">
    <property type="entry name" value="E set domains"/>
    <property type="match status" value="1"/>
</dbReference>